<gene>
    <name evidence="2" type="ORF">GWC95_01840</name>
</gene>
<organism evidence="2 3">
    <name type="scientific">Sediminibacterium roseum</name>
    <dbReference type="NCBI Taxonomy" id="1978412"/>
    <lineage>
        <taxon>Bacteria</taxon>
        <taxon>Pseudomonadati</taxon>
        <taxon>Bacteroidota</taxon>
        <taxon>Chitinophagia</taxon>
        <taxon>Chitinophagales</taxon>
        <taxon>Chitinophagaceae</taxon>
        <taxon>Sediminibacterium</taxon>
    </lineage>
</organism>
<keyword evidence="3" id="KW-1185">Reference proteome</keyword>
<feature type="transmembrane region" description="Helical" evidence="1">
    <location>
        <begin position="7"/>
        <end position="23"/>
    </location>
</feature>
<keyword evidence="1" id="KW-0812">Transmembrane</keyword>
<dbReference type="RefSeq" id="WP_161816965.1">
    <property type="nucleotide sequence ID" value="NZ_JAACJS010000002.1"/>
</dbReference>
<proteinExistence type="predicted"/>
<name>A0ABW9ZNJ0_9BACT</name>
<keyword evidence="1" id="KW-0472">Membrane</keyword>
<comment type="caution">
    <text evidence="2">The sequence shown here is derived from an EMBL/GenBank/DDBJ whole genome shotgun (WGS) entry which is preliminary data.</text>
</comment>
<sequence length="179" mass="20695">MSTLLKNIIRFVLFIVVQVYILLQIPPLHHFIVPYIYFLFILWLPFNINRFSLLIISFLFGLTLDYFIGPAAKPGLHAAPCVLIAYLRPYLLSLLIPKDTAEQSYVEPSRKSMGWAPYFLYVGILSFAHHFYLVLIEWLQFGNFVYFLGKVAGTTAISLLMIFLVELLFPRSGRYRAHG</sequence>
<dbReference type="Proteomes" id="UP000753802">
    <property type="component" value="Unassembled WGS sequence"/>
</dbReference>
<feature type="transmembrane region" description="Helical" evidence="1">
    <location>
        <begin position="118"/>
        <end position="139"/>
    </location>
</feature>
<keyword evidence="1" id="KW-1133">Transmembrane helix</keyword>
<evidence type="ECO:0000256" key="1">
    <source>
        <dbReference type="SAM" id="Phobius"/>
    </source>
</evidence>
<evidence type="ECO:0000313" key="3">
    <source>
        <dbReference type="Proteomes" id="UP000753802"/>
    </source>
</evidence>
<evidence type="ECO:0000313" key="2">
    <source>
        <dbReference type="EMBL" id="NCI48647.1"/>
    </source>
</evidence>
<feature type="transmembrane region" description="Helical" evidence="1">
    <location>
        <begin position="51"/>
        <end position="69"/>
    </location>
</feature>
<feature type="transmembrane region" description="Helical" evidence="1">
    <location>
        <begin position="29"/>
        <end position="46"/>
    </location>
</feature>
<feature type="transmembrane region" description="Helical" evidence="1">
    <location>
        <begin position="145"/>
        <end position="169"/>
    </location>
</feature>
<protein>
    <submittedName>
        <fullName evidence="2">Rod shape-determining protein MreD</fullName>
    </submittedName>
</protein>
<dbReference type="EMBL" id="JAACJS010000002">
    <property type="protein sequence ID" value="NCI48647.1"/>
    <property type="molecule type" value="Genomic_DNA"/>
</dbReference>
<reference evidence="2 3" key="1">
    <citation type="submission" date="2020-01" db="EMBL/GenBank/DDBJ databases">
        <title>Genome analysis.</title>
        <authorList>
            <person name="Wu S."/>
            <person name="Wang G."/>
        </authorList>
    </citation>
    <scope>NUCLEOTIDE SEQUENCE [LARGE SCALE GENOMIC DNA]</scope>
    <source>
        <strain evidence="2 3">SYL130</strain>
    </source>
</reference>
<accession>A0ABW9ZNJ0</accession>